<evidence type="ECO:0000313" key="14">
    <source>
        <dbReference type="EMBL" id="OLP78969.1"/>
    </source>
</evidence>
<dbReference type="PROSITE" id="PS00107">
    <property type="entry name" value="PROTEIN_KINASE_ATP"/>
    <property type="match status" value="1"/>
</dbReference>
<evidence type="ECO:0000256" key="3">
    <source>
        <dbReference type="ARBA" id="ARBA00022527"/>
    </source>
</evidence>
<evidence type="ECO:0000256" key="2">
    <source>
        <dbReference type="ARBA" id="ARBA00012513"/>
    </source>
</evidence>
<evidence type="ECO:0000256" key="5">
    <source>
        <dbReference type="ARBA" id="ARBA00022741"/>
    </source>
</evidence>
<keyword evidence="3" id="KW-0723">Serine/threonine-protein kinase</keyword>
<evidence type="ECO:0000256" key="4">
    <source>
        <dbReference type="ARBA" id="ARBA00022679"/>
    </source>
</evidence>
<evidence type="ECO:0000256" key="8">
    <source>
        <dbReference type="ARBA" id="ARBA00047899"/>
    </source>
</evidence>
<dbReference type="SMART" id="SM00220">
    <property type="entry name" value="S_TKc"/>
    <property type="match status" value="1"/>
</dbReference>
<comment type="similarity">
    <text evidence="1">Belongs to the protein kinase superfamily. NEK Ser/Thr protein kinase family. NIMA subfamily.</text>
</comment>
<dbReference type="AlphaFoldDB" id="A0A1Q9C7S5"/>
<dbReference type="PANTHER" id="PTHR44899">
    <property type="entry name" value="CAMK FAMILY PROTEIN KINASE"/>
    <property type="match status" value="1"/>
</dbReference>
<keyword evidence="15" id="KW-1185">Reference proteome</keyword>
<reference evidence="14 15" key="1">
    <citation type="submission" date="2016-02" db="EMBL/GenBank/DDBJ databases">
        <title>Genome analysis of coral dinoflagellate symbionts highlights evolutionary adaptations to a symbiotic lifestyle.</title>
        <authorList>
            <person name="Aranda M."/>
            <person name="Li Y."/>
            <person name="Liew Y.J."/>
            <person name="Baumgarten S."/>
            <person name="Simakov O."/>
            <person name="Wilson M."/>
            <person name="Piel J."/>
            <person name="Ashoor H."/>
            <person name="Bougouffa S."/>
            <person name="Bajic V.B."/>
            <person name="Ryu T."/>
            <person name="Ravasi T."/>
            <person name="Bayer T."/>
            <person name="Micklem G."/>
            <person name="Kim H."/>
            <person name="Bhak J."/>
            <person name="Lajeunesse T.C."/>
            <person name="Voolstra C.R."/>
        </authorList>
    </citation>
    <scope>NUCLEOTIDE SEQUENCE [LARGE SCALE GENOMIC DNA]</scope>
    <source>
        <strain evidence="14 15">CCMP2467</strain>
    </source>
</reference>
<dbReference type="PROSITE" id="PS50011">
    <property type="entry name" value="PROTEIN_KINASE_DOM"/>
    <property type="match status" value="1"/>
</dbReference>
<dbReference type="Gene3D" id="3.30.200.20">
    <property type="entry name" value="Phosphorylase Kinase, domain 1"/>
    <property type="match status" value="1"/>
</dbReference>
<keyword evidence="6 14" id="KW-0418">Kinase</keyword>
<dbReference type="InterPro" id="IPR008271">
    <property type="entry name" value="Ser/Thr_kinase_AS"/>
</dbReference>
<feature type="domain" description="Protein kinase" evidence="13">
    <location>
        <begin position="10"/>
        <end position="268"/>
    </location>
</feature>
<keyword evidence="4" id="KW-0808">Transferase</keyword>
<feature type="region of interest" description="Disordered" evidence="12">
    <location>
        <begin position="317"/>
        <end position="484"/>
    </location>
</feature>
<dbReference type="FunFam" id="3.30.200.20:FF:000097">
    <property type="entry name" value="Probable serine/threonine-protein kinase nek1"/>
    <property type="match status" value="1"/>
</dbReference>
<dbReference type="Proteomes" id="UP000186817">
    <property type="component" value="Unassembled WGS sequence"/>
</dbReference>
<evidence type="ECO:0000259" key="13">
    <source>
        <dbReference type="PROSITE" id="PS50011"/>
    </source>
</evidence>
<proteinExistence type="inferred from homology"/>
<feature type="region of interest" description="Disordered" evidence="12">
    <location>
        <begin position="818"/>
        <end position="875"/>
    </location>
</feature>
<evidence type="ECO:0000256" key="10">
    <source>
        <dbReference type="PROSITE-ProRule" id="PRU10141"/>
    </source>
</evidence>
<dbReference type="GO" id="GO:0004674">
    <property type="term" value="F:protein serine/threonine kinase activity"/>
    <property type="evidence" value="ECO:0007669"/>
    <property type="project" value="UniProtKB-KW"/>
</dbReference>
<evidence type="ECO:0000313" key="15">
    <source>
        <dbReference type="Proteomes" id="UP000186817"/>
    </source>
</evidence>
<sequence>MAGSTSLADFKQLALLGEGAYSAVYKVLRLADNEIYALKKVKLPSLSDKEKQNALNEVRLLASVKHPNVVAYKEAFWDDKTRCLCIVQECADGDLLQQINKCKQERAYLREADVWRYLDGMCQGLKALHDIRVLHRDMKSANVFLSHTKDGTVAKLGDFNVSKVAKRGLCMTQTGTPYYASPEVWRDMPYDAKSDMWSLGCILYEMVALRPPFRAEDMEGLYRKVVRGQYPRIPAHYSQDLADVIAALLQVHPRNRPAVDQLYQMPQMARHCNGLPHEEKFTSDLLSTIKLPKNAIDLGGCLPKPRYQMDLREALLPEESDRFDTDSPAERQAGRSRLGSAQAQGLPPIPPARGTRNLGSAGGASVAREEAGDSLDIYMQRAEGRDETSTSRAVPRRDMTGSRPESDASSVAPYQVGNVGRQPRLPAVGESRGVTLNPHYNVGQKQREPRRPMSIYARQQYGVGEPARPIEKDERQPKDSGKKRSLIPRIDHRWLELWKRFAWDARLLGSSQHLETEHGIEGDAIGGAMSVKLVSWAEPLKITPFPVDVVERNARILHDLYQSSRVHLPPQMEWMFLANLIQLYTGPVEEIFDQVTFYESKQQVYWKHHLTKFFTTKPADPAVHRYTLLFAHGTNSGGAEGIISSRYLAPATIADGPTAVGHYSQATNWTDNESQLQVLSNRFTRDLNIDGMDVMDVKLSQVTTGGNTNWGLRSLANGRHTVFESFKSRQEAIMAGTLMRALRGDSVGTSGVDLNATLTHMTKTKFPGRDSYLWDNRYVVIKELVEHLAKVVQQKGPASANQSMLDQIRQLQRENARLKSGGVDRYDPDELATLPPRSREGSPDLAGFSDEAPAEESPDYADPLETVDSFRPQSENPILDDCKLDNFKVATINSWFSSTVGKERMNQVRTAADELSAATSRLSPGSRPALGAIAVSRGLPVSTAAKVNRVPSDFSFMGVAYSGYGGQDNFSVNFAYMNEGSPCRVQVEDIVFQVDMRAGTKGLRIFRGVDNIFTQDRVEALEEELKSLKQATASIQYTSGQLCDMQFISVDAGGTA</sequence>
<dbReference type="OrthoDB" id="248923at2759"/>
<dbReference type="Gene3D" id="1.10.510.10">
    <property type="entry name" value="Transferase(Phosphotransferase) domain 1"/>
    <property type="match status" value="1"/>
</dbReference>
<dbReference type="InterPro" id="IPR011009">
    <property type="entry name" value="Kinase-like_dom_sf"/>
</dbReference>
<evidence type="ECO:0000256" key="6">
    <source>
        <dbReference type="ARBA" id="ARBA00022777"/>
    </source>
</evidence>
<dbReference type="SUPFAM" id="SSF56112">
    <property type="entry name" value="Protein kinase-like (PK-like)"/>
    <property type="match status" value="1"/>
</dbReference>
<gene>
    <name evidence="14" type="primary">Nek1</name>
    <name evidence="14" type="ORF">AK812_SmicGene40798</name>
</gene>
<protein>
    <recommendedName>
        <fullName evidence="2">non-specific serine/threonine protein kinase</fullName>
        <ecNumber evidence="2">2.7.11.1</ecNumber>
    </recommendedName>
</protein>
<feature type="compositionally biased region" description="Basic and acidic residues" evidence="12">
    <location>
        <begin position="468"/>
        <end position="482"/>
    </location>
</feature>
<dbReference type="InterPro" id="IPR017441">
    <property type="entry name" value="Protein_kinase_ATP_BS"/>
</dbReference>
<dbReference type="PANTHER" id="PTHR44899:SF6">
    <property type="entry name" value="SERINE_THREONINE PROTEIN KINASE"/>
    <property type="match status" value="1"/>
</dbReference>
<feature type="compositionally biased region" description="Basic and acidic residues" evidence="12">
    <location>
        <begin position="818"/>
        <end position="828"/>
    </location>
</feature>
<feature type="compositionally biased region" description="Basic and acidic residues" evidence="12">
    <location>
        <begin position="317"/>
        <end position="333"/>
    </location>
</feature>
<evidence type="ECO:0000256" key="11">
    <source>
        <dbReference type="SAM" id="Coils"/>
    </source>
</evidence>
<feature type="binding site" evidence="10">
    <location>
        <position position="39"/>
    </location>
    <ligand>
        <name>ATP</name>
        <dbReference type="ChEBI" id="CHEBI:30616"/>
    </ligand>
</feature>
<keyword evidence="7 10" id="KW-0067">ATP-binding</keyword>
<dbReference type="EC" id="2.7.11.1" evidence="2"/>
<dbReference type="Pfam" id="PF00069">
    <property type="entry name" value="Pkinase"/>
    <property type="match status" value="1"/>
</dbReference>
<name>A0A1Q9C7S5_SYMMI</name>
<comment type="caution">
    <text evidence="14">The sequence shown here is derived from an EMBL/GenBank/DDBJ whole genome shotgun (WGS) entry which is preliminary data.</text>
</comment>
<comment type="catalytic activity">
    <reaction evidence="8">
        <text>L-threonyl-[protein] + ATP = O-phospho-L-threonyl-[protein] + ADP + H(+)</text>
        <dbReference type="Rhea" id="RHEA:46608"/>
        <dbReference type="Rhea" id="RHEA-COMP:11060"/>
        <dbReference type="Rhea" id="RHEA-COMP:11605"/>
        <dbReference type="ChEBI" id="CHEBI:15378"/>
        <dbReference type="ChEBI" id="CHEBI:30013"/>
        <dbReference type="ChEBI" id="CHEBI:30616"/>
        <dbReference type="ChEBI" id="CHEBI:61977"/>
        <dbReference type="ChEBI" id="CHEBI:456216"/>
        <dbReference type="EC" id="2.7.11.1"/>
    </reaction>
</comment>
<keyword evidence="5 10" id="KW-0547">Nucleotide-binding</keyword>
<feature type="compositionally biased region" description="Basic and acidic residues" evidence="12">
    <location>
        <begin position="382"/>
        <end position="406"/>
    </location>
</feature>
<evidence type="ECO:0000256" key="12">
    <source>
        <dbReference type="SAM" id="MobiDB-lite"/>
    </source>
</evidence>
<comment type="catalytic activity">
    <reaction evidence="9">
        <text>L-seryl-[protein] + ATP = O-phospho-L-seryl-[protein] + ADP + H(+)</text>
        <dbReference type="Rhea" id="RHEA:17989"/>
        <dbReference type="Rhea" id="RHEA-COMP:9863"/>
        <dbReference type="Rhea" id="RHEA-COMP:11604"/>
        <dbReference type="ChEBI" id="CHEBI:15378"/>
        <dbReference type="ChEBI" id="CHEBI:29999"/>
        <dbReference type="ChEBI" id="CHEBI:30616"/>
        <dbReference type="ChEBI" id="CHEBI:83421"/>
        <dbReference type="ChEBI" id="CHEBI:456216"/>
        <dbReference type="EC" id="2.7.11.1"/>
    </reaction>
</comment>
<evidence type="ECO:0000256" key="7">
    <source>
        <dbReference type="ARBA" id="ARBA00022840"/>
    </source>
</evidence>
<accession>A0A1Q9C7S5</accession>
<dbReference type="EMBL" id="LSRX01001539">
    <property type="protein sequence ID" value="OLP78969.1"/>
    <property type="molecule type" value="Genomic_DNA"/>
</dbReference>
<dbReference type="InterPro" id="IPR000719">
    <property type="entry name" value="Prot_kinase_dom"/>
</dbReference>
<dbReference type="InterPro" id="IPR051131">
    <property type="entry name" value="NEK_Ser/Thr_kinase_NIMA"/>
</dbReference>
<dbReference type="GO" id="GO:0005524">
    <property type="term" value="F:ATP binding"/>
    <property type="evidence" value="ECO:0007669"/>
    <property type="project" value="UniProtKB-UniRule"/>
</dbReference>
<keyword evidence="11" id="KW-0175">Coiled coil</keyword>
<dbReference type="PROSITE" id="PS00108">
    <property type="entry name" value="PROTEIN_KINASE_ST"/>
    <property type="match status" value="1"/>
</dbReference>
<evidence type="ECO:0000256" key="1">
    <source>
        <dbReference type="ARBA" id="ARBA00010886"/>
    </source>
</evidence>
<feature type="coiled-coil region" evidence="11">
    <location>
        <begin position="1011"/>
        <end position="1038"/>
    </location>
</feature>
<evidence type="ECO:0000256" key="9">
    <source>
        <dbReference type="ARBA" id="ARBA00048679"/>
    </source>
</evidence>
<organism evidence="14 15">
    <name type="scientific">Symbiodinium microadriaticum</name>
    <name type="common">Dinoflagellate</name>
    <name type="synonym">Zooxanthella microadriatica</name>
    <dbReference type="NCBI Taxonomy" id="2951"/>
    <lineage>
        <taxon>Eukaryota</taxon>
        <taxon>Sar</taxon>
        <taxon>Alveolata</taxon>
        <taxon>Dinophyceae</taxon>
        <taxon>Suessiales</taxon>
        <taxon>Symbiodiniaceae</taxon>
        <taxon>Symbiodinium</taxon>
    </lineage>
</organism>